<proteinExistence type="predicted"/>
<accession>A0A8R1EGK1</accession>
<name>A0A8R1EGK1_CAEJA</name>
<keyword evidence="3" id="KW-1185">Reference proteome</keyword>
<dbReference type="InterPro" id="IPR013627">
    <property type="entry name" value="Pol_alpha_B_N"/>
</dbReference>
<evidence type="ECO:0000313" key="2">
    <source>
        <dbReference type="EnsemblMetazoa" id="CJA34504.1"/>
    </source>
</evidence>
<organism evidence="2 3">
    <name type="scientific">Caenorhabditis japonica</name>
    <dbReference type="NCBI Taxonomy" id="281687"/>
    <lineage>
        <taxon>Eukaryota</taxon>
        <taxon>Metazoa</taxon>
        <taxon>Ecdysozoa</taxon>
        <taxon>Nematoda</taxon>
        <taxon>Chromadorea</taxon>
        <taxon>Rhabditida</taxon>
        <taxon>Rhabditina</taxon>
        <taxon>Rhabditomorpha</taxon>
        <taxon>Rhabditoidea</taxon>
        <taxon>Rhabditidae</taxon>
        <taxon>Peloderinae</taxon>
        <taxon>Caenorhabditis</taxon>
    </lineage>
</organism>
<sequence>MAFELDLDELKDNLDSFNITCPENHHVIEKLEGLCKTFRKTTDDISDEIVSVMNNTNKKTVDSQIIGLLEESLESQSKKMVHTPRSVKKPAYVETGKKCEKWSEILENTVENAPGYEIKY</sequence>
<dbReference type="AlphaFoldDB" id="A0A8R1EGK1"/>
<dbReference type="InterPro" id="IPR043034">
    <property type="entry name" value="DNA_pol_alpha_B_N_sf"/>
</dbReference>
<dbReference type="Proteomes" id="UP000005237">
    <property type="component" value="Unassembled WGS sequence"/>
</dbReference>
<dbReference type="EnsemblMetazoa" id="CJA34504.1">
    <property type="protein sequence ID" value="CJA34504.1"/>
    <property type="gene ID" value="WBGene00210351"/>
</dbReference>
<evidence type="ECO:0000259" key="1">
    <source>
        <dbReference type="Pfam" id="PF08418"/>
    </source>
</evidence>
<dbReference type="Gene3D" id="1.10.8.530">
    <property type="entry name" value="DNA polymerase alpha-primase, subunit B, N-terminal domain"/>
    <property type="match status" value="1"/>
</dbReference>
<protein>
    <recommendedName>
        <fullName evidence="1">DNA polymerase alpha subunit B N-terminal domain-containing protein</fullName>
    </recommendedName>
</protein>
<evidence type="ECO:0000313" key="3">
    <source>
        <dbReference type="Proteomes" id="UP000005237"/>
    </source>
</evidence>
<dbReference type="Pfam" id="PF08418">
    <property type="entry name" value="Pol_alpha_B_N"/>
    <property type="match status" value="1"/>
</dbReference>
<reference evidence="3" key="1">
    <citation type="submission" date="2010-08" db="EMBL/GenBank/DDBJ databases">
        <authorList>
            <consortium name="Caenorhabditis japonica Sequencing Consortium"/>
            <person name="Wilson R.K."/>
        </authorList>
    </citation>
    <scope>NUCLEOTIDE SEQUENCE [LARGE SCALE GENOMIC DNA]</scope>
    <source>
        <strain evidence="3">DF5081</strain>
    </source>
</reference>
<reference evidence="2" key="2">
    <citation type="submission" date="2022-06" db="UniProtKB">
        <authorList>
            <consortium name="EnsemblMetazoa"/>
        </authorList>
    </citation>
    <scope>IDENTIFICATION</scope>
    <source>
        <strain evidence="2">DF5081</strain>
    </source>
</reference>
<feature type="domain" description="DNA polymerase alpha subunit B N-terminal" evidence="1">
    <location>
        <begin position="8"/>
        <end position="70"/>
    </location>
</feature>